<dbReference type="EMBL" id="CDMZ01004519">
    <property type="protein sequence ID" value="CEM50003.1"/>
    <property type="molecule type" value="Genomic_DNA"/>
</dbReference>
<dbReference type="PhylomeDB" id="A0A0G4HZP4"/>
<reference evidence="1" key="1">
    <citation type="submission" date="2014-11" db="EMBL/GenBank/DDBJ databases">
        <authorList>
            <person name="Otto D Thomas"/>
            <person name="Naeem Raeece"/>
        </authorList>
    </citation>
    <scope>NUCLEOTIDE SEQUENCE</scope>
</reference>
<gene>
    <name evidence="1" type="ORF">Cvel_1579</name>
</gene>
<proteinExistence type="predicted"/>
<dbReference type="AlphaFoldDB" id="A0A0G4HZP4"/>
<dbReference type="InterPro" id="IPR011010">
    <property type="entry name" value="DNA_brk_join_enz"/>
</dbReference>
<dbReference type="SUPFAM" id="SSF56349">
    <property type="entry name" value="DNA breaking-rejoining enzymes"/>
    <property type="match status" value="1"/>
</dbReference>
<evidence type="ECO:0000313" key="1">
    <source>
        <dbReference type="EMBL" id="CEM50003.1"/>
    </source>
</evidence>
<dbReference type="VEuPathDB" id="CryptoDB:Cvel_1579"/>
<dbReference type="GO" id="GO:0003677">
    <property type="term" value="F:DNA binding"/>
    <property type="evidence" value="ECO:0007669"/>
    <property type="project" value="InterPro"/>
</dbReference>
<protein>
    <submittedName>
        <fullName evidence="1">Uncharacterized protein</fullName>
    </submittedName>
</protein>
<name>A0A0G4HZP4_9ALVE</name>
<sequence>MSHLAKEAGRTEEPTPKDILAQRAAEIEEAALERSTKSRYESALRLMEKSNPWLLPMRGALDVKMGFAHLRGRKANEIGLLRGAVRWWHHKEGHPPPPFEDPSLSYFFTGLKKLADNTVREKERLMREEIDKIIDMWAQKSTLDASWNIAITVLAFFPAKRIGEILGRNREDFVVKRETSTPPFPDRAHEAMLAFREWQREPVRGSCCSS</sequence>
<organism evidence="1">
    <name type="scientific">Chromera velia CCMP2878</name>
    <dbReference type="NCBI Taxonomy" id="1169474"/>
    <lineage>
        <taxon>Eukaryota</taxon>
        <taxon>Sar</taxon>
        <taxon>Alveolata</taxon>
        <taxon>Colpodellida</taxon>
        <taxon>Chromeraceae</taxon>
        <taxon>Chromera</taxon>
    </lineage>
</organism>
<accession>A0A0G4HZP4</accession>